<name>A0AAV5WLH3_9BILA</name>
<reference evidence="11" key="1">
    <citation type="submission" date="2023-10" db="EMBL/GenBank/DDBJ databases">
        <title>Genome assembly of Pristionchus species.</title>
        <authorList>
            <person name="Yoshida K."/>
            <person name="Sommer R.J."/>
        </authorList>
    </citation>
    <scope>NUCLEOTIDE SEQUENCE</scope>
    <source>
        <strain evidence="11">RS5133</strain>
    </source>
</reference>
<evidence type="ECO:0000256" key="9">
    <source>
        <dbReference type="SAM" id="Phobius"/>
    </source>
</evidence>
<dbReference type="GO" id="GO:0043005">
    <property type="term" value="C:neuron projection"/>
    <property type="evidence" value="ECO:0007669"/>
    <property type="project" value="TreeGrafter"/>
</dbReference>
<evidence type="ECO:0000256" key="4">
    <source>
        <dbReference type="ARBA" id="ARBA00022989"/>
    </source>
</evidence>
<organism evidence="11 12">
    <name type="scientific">Pristionchus fissidentatus</name>
    <dbReference type="NCBI Taxonomy" id="1538716"/>
    <lineage>
        <taxon>Eukaryota</taxon>
        <taxon>Metazoa</taxon>
        <taxon>Ecdysozoa</taxon>
        <taxon>Nematoda</taxon>
        <taxon>Chromadorea</taxon>
        <taxon>Rhabditida</taxon>
        <taxon>Rhabditina</taxon>
        <taxon>Diplogasteromorpha</taxon>
        <taxon>Diplogasteroidea</taxon>
        <taxon>Neodiplogasteridae</taxon>
        <taxon>Pristionchus</taxon>
    </lineage>
</organism>
<dbReference type="InterPro" id="IPR017452">
    <property type="entry name" value="GPCR_Rhodpsn_7TM"/>
</dbReference>
<feature type="transmembrane region" description="Helical" evidence="9">
    <location>
        <begin position="40"/>
        <end position="59"/>
    </location>
</feature>
<dbReference type="EMBL" id="BTSY01000005">
    <property type="protein sequence ID" value="GMT30624.1"/>
    <property type="molecule type" value="Genomic_DNA"/>
</dbReference>
<feature type="non-terminal residue" evidence="11">
    <location>
        <position position="278"/>
    </location>
</feature>
<dbReference type="PANTHER" id="PTHR24229">
    <property type="entry name" value="NEUROPEPTIDES RECEPTOR"/>
    <property type="match status" value="1"/>
</dbReference>
<gene>
    <name evidence="11" type="ORF">PFISCL1PPCAC_21921</name>
</gene>
<keyword evidence="12" id="KW-1185">Reference proteome</keyword>
<protein>
    <recommendedName>
        <fullName evidence="10">G-protein coupled receptors family 1 profile domain-containing protein</fullName>
    </recommendedName>
</protein>
<proteinExistence type="predicted"/>
<keyword evidence="7" id="KW-0675">Receptor</keyword>
<evidence type="ECO:0000256" key="7">
    <source>
        <dbReference type="ARBA" id="ARBA00023170"/>
    </source>
</evidence>
<dbReference type="SUPFAM" id="SSF81321">
    <property type="entry name" value="Family A G protein-coupled receptor-like"/>
    <property type="match status" value="1"/>
</dbReference>
<accession>A0AAV5WLH3</accession>
<evidence type="ECO:0000259" key="10">
    <source>
        <dbReference type="PROSITE" id="PS50262"/>
    </source>
</evidence>
<keyword evidence="2" id="KW-1003">Cell membrane</keyword>
<comment type="subcellular location">
    <subcellularLocation>
        <location evidence="1">Cell membrane</location>
        <topology evidence="1">Multi-pass membrane protein</topology>
    </subcellularLocation>
</comment>
<dbReference type="InterPro" id="IPR000276">
    <property type="entry name" value="GPCR_Rhodpsn"/>
</dbReference>
<keyword evidence="5" id="KW-0297">G-protein coupled receptor</keyword>
<dbReference type="PANTHER" id="PTHR24229:SF96">
    <property type="entry name" value="G-PROTEIN COUPLED RECEPTORS FAMILY 1 PROFILE DOMAIN-CONTAINING PROTEIN"/>
    <property type="match status" value="1"/>
</dbReference>
<evidence type="ECO:0000313" key="12">
    <source>
        <dbReference type="Proteomes" id="UP001432322"/>
    </source>
</evidence>
<dbReference type="PROSITE" id="PS50262">
    <property type="entry name" value="G_PROTEIN_RECEP_F1_2"/>
    <property type="match status" value="1"/>
</dbReference>
<dbReference type="Pfam" id="PF00001">
    <property type="entry name" value="7tm_1"/>
    <property type="match status" value="1"/>
</dbReference>
<feature type="transmembrane region" description="Helical" evidence="9">
    <location>
        <begin position="151"/>
        <end position="175"/>
    </location>
</feature>
<comment type="caution">
    <text evidence="11">The sequence shown here is derived from an EMBL/GenBank/DDBJ whole genome shotgun (WGS) entry which is preliminary data.</text>
</comment>
<evidence type="ECO:0000313" key="11">
    <source>
        <dbReference type="EMBL" id="GMT30624.1"/>
    </source>
</evidence>
<dbReference type="AlphaFoldDB" id="A0AAV5WLH3"/>
<keyword evidence="4 9" id="KW-1133">Transmembrane helix</keyword>
<dbReference type="CDD" id="cd00637">
    <property type="entry name" value="7tm_classA_rhodopsin-like"/>
    <property type="match status" value="1"/>
</dbReference>
<evidence type="ECO:0000256" key="2">
    <source>
        <dbReference type="ARBA" id="ARBA00022475"/>
    </source>
</evidence>
<feature type="transmembrane region" description="Helical" evidence="9">
    <location>
        <begin position="71"/>
        <end position="92"/>
    </location>
</feature>
<keyword evidence="3 9" id="KW-0812">Transmembrane</keyword>
<keyword evidence="6 9" id="KW-0472">Membrane</keyword>
<dbReference type="GO" id="GO:0005886">
    <property type="term" value="C:plasma membrane"/>
    <property type="evidence" value="ECO:0007669"/>
    <property type="project" value="UniProtKB-SubCell"/>
</dbReference>
<sequence length="278" mass="31995">FQMDLDDENSFNSTFYNASEPHRGETSMYLPQLRRYSRHLLPLFCFVGIGGNCMALMLMRTNFWLRRLTSNIYLCTLSVCGCLFLSTVLVTWADNVYDLPLYSSNEVGCKVFTFLAHFCDFICVWMITWTSCDRMIVLYRPGIRKWILTKWFARNLTISTTVAAITLYGWCLLFAGLEVQDDKQYCGLKGNSTLFGYTYNAKTLYIHLTMVDTIICTVVPSVLIMVVNCFSTYRYRQCMKIYASGVLRVRFLREVKSDVPMADSVNARLLQGPISDAQ</sequence>
<feature type="non-terminal residue" evidence="11">
    <location>
        <position position="1"/>
    </location>
</feature>
<dbReference type="GO" id="GO:0004930">
    <property type="term" value="F:G protein-coupled receptor activity"/>
    <property type="evidence" value="ECO:0007669"/>
    <property type="project" value="UniProtKB-KW"/>
</dbReference>
<evidence type="ECO:0000256" key="1">
    <source>
        <dbReference type="ARBA" id="ARBA00004651"/>
    </source>
</evidence>
<feature type="transmembrane region" description="Helical" evidence="9">
    <location>
        <begin position="204"/>
        <end position="230"/>
    </location>
</feature>
<dbReference type="Gene3D" id="1.20.1070.10">
    <property type="entry name" value="Rhodopsin 7-helix transmembrane proteins"/>
    <property type="match status" value="1"/>
</dbReference>
<feature type="domain" description="G-protein coupled receptors family 1 profile" evidence="10">
    <location>
        <begin position="51"/>
        <end position="227"/>
    </location>
</feature>
<evidence type="ECO:0000256" key="3">
    <source>
        <dbReference type="ARBA" id="ARBA00022692"/>
    </source>
</evidence>
<dbReference type="GO" id="GO:0042277">
    <property type="term" value="F:peptide binding"/>
    <property type="evidence" value="ECO:0007669"/>
    <property type="project" value="TreeGrafter"/>
</dbReference>
<evidence type="ECO:0000256" key="8">
    <source>
        <dbReference type="ARBA" id="ARBA00023224"/>
    </source>
</evidence>
<keyword evidence="8" id="KW-0807">Transducer</keyword>
<evidence type="ECO:0000256" key="6">
    <source>
        <dbReference type="ARBA" id="ARBA00023136"/>
    </source>
</evidence>
<feature type="transmembrane region" description="Helical" evidence="9">
    <location>
        <begin position="112"/>
        <end position="130"/>
    </location>
</feature>
<dbReference type="Proteomes" id="UP001432322">
    <property type="component" value="Unassembled WGS sequence"/>
</dbReference>
<evidence type="ECO:0000256" key="5">
    <source>
        <dbReference type="ARBA" id="ARBA00023040"/>
    </source>
</evidence>